<dbReference type="Proteomes" id="UP000195798">
    <property type="component" value="Chromosome"/>
</dbReference>
<dbReference type="AlphaFoldDB" id="A0AB33CJ11"/>
<evidence type="ECO:0000313" key="3">
    <source>
        <dbReference type="Proteomes" id="UP000195798"/>
    </source>
</evidence>
<gene>
    <name evidence="2" type="ORF">CCE30_10385</name>
</gene>
<protein>
    <submittedName>
        <fullName evidence="2">Uncharacterized protein</fullName>
    </submittedName>
</protein>
<proteinExistence type="predicted"/>
<accession>A0AB33CJ11</accession>
<organism evidence="2 3">
    <name type="scientific">Lactobacillus gasseri</name>
    <dbReference type="NCBI Taxonomy" id="1596"/>
    <lineage>
        <taxon>Bacteria</taxon>
        <taxon>Bacillati</taxon>
        <taxon>Bacillota</taxon>
        <taxon>Bacilli</taxon>
        <taxon>Lactobacillales</taxon>
        <taxon>Lactobacillaceae</taxon>
        <taxon>Lactobacillus</taxon>
    </lineage>
</organism>
<dbReference type="EMBL" id="CP021427">
    <property type="protein sequence ID" value="ART99261.1"/>
    <property type="molecule type" value="Genomic_DNA"/>
</dbReference>
<keyword evidence="1" id="KW-0472">Membrane</keyword>
<feature type="transmembrane region" description="Helical" evidence="1">
    <location>
        <begin position="29"/>
        <end position="49"/>
    </location>
</feature>
<reference evidence="2 3" key="1">
    <citation type="submission" date="2017-05" db="EMBL/GenBank/DDBJ databases">
        <authorList>
            <person name="Oh N.-S."/>
        </authorList>
    </citation>
    <scope>NUCLEOTIDE SEQUENCE [LARGE SCALE GENOMIC DNA]</scope>
    <source>
        <strain evidence="2 3">4M13</strain>
    </source>
</reference>
<name>A0AB33CJ11_LACGS</name>
<evidence type="ECO:0000256" key="1">
    <source>
        <dbReference type="SAM" id="Phobius"/>
    </source>
</evidence>
<evidence type="ECO:0000313" key="2">
    <source>
        <dbReference type="EMBL" id="ART99261.1"/>
    </source>
</evidence>
<sequence length="71" mass="7779">MKLGNFRGDQSLNITKGAVPAFSLSIQRLCYVIGNIYLITTLILVISLLTVGEVSVKFSIEYGNIRACDNL</sequence>
<keyword evidence="1" id="KW-0812">Transmembrane</keyword>
<keyword evidence="1" id="KW-1133">Transmembrane helix</keyword>